<evidence type="ECO:0000313" key="2">
    <source>
        <dbReference type="EMBL" id="EFZ37801.1"/>
    </source>
</evidence>
<proteinExistence type="predicted"/>
<gene>
    <name evidence="2" type="ORF">HMPREF0663_10170</name>
</gene>
<dbReference type="AlphaFoldDB" id="E7RM20"/>
<organism evidence="2 3">
    <name type="scientific">Hoylesella oralis ATCC 33269</name>
    <dbReference type="NCBI Taxonomy" id="873533"/>
    <lineage>
        <taxon>Bacteria</taxon>
        <taxon>Pseudomonadati</taxon>
        <taxon>Bacteroidota</taxon>
        <taxon>Bacteroidia</taxon>
        <taxon>Bacteroidales</taxon>
        <taxon>Prevotellaceae</taxon>
        <taxon>Hoylesella</taxon>
    </lineage>
</organism>
<dbReference type="InterPro" id="IPR014867">
    <property type="entry name" value="Spore_coat_CotH_CotH2/3/7"/>
</dbReference>
<feature type="chain" id="PRO_5003221397" evidence="1">
    <location>
        <begin position="30"/>
        <end position="747"/>
    </location>
</feature>
<dbReference type="EMBL" id="AEPE02000002">
    <property type="protein sequence ID" value="EFZ37801.1"/>
    <property type="molecule type" value="Genomic_DNA"/>
</dbReference>
<sequence>MKIKYANTNMKKRLLISCAACLACLFATAQQWDNYKSSLRNRYVKISKTNLPIVFIDVGGNIIQRNTRILARMKVIDNGAGRYNYGDTAAYPNQTVDYEGYVALKYRGNSSFNNSDKKPYSFKTLKTNVLPDNGGKKKKVKLMGMTADNDWALLAPFSDKSMMRDVLTFELARPFYDFVPHARYCELILDGTYYGIFILTERPTKGKGRLNLNDPGAVDGDLTGDYHVEIDRNDDPYYPSKYHPLNGKNGSVLADKTIKYQYKDPEEEDFAELPAGTQAALNSEIDKMEDAFHASNYNEADGYRKYIDVTSFIDYMLATEFAFNIDGYRLSTGLYKYSSARANKEGSDARWKTLLWDFNIAYGNADYYNGETTNLWQYDFNSREPSDGELVPFYWYRLLDDPAYIAEMKIRWKEYRDGSYADENIVSKIDSIASLLTSCGAMERNQQAYQIIGRKVWPNYYNGSTYAAEVEYLKEWIKRRLQFMDKALLPHEQRASEPVMVKAGSYTDDIIAETLPAQTSTTAPVDRDVRSFYSAKIKAEGGLPVDRMITSSYEEIKYRLAPYDGNNVIRLQEQGKSTTIEFEKPFSTSLLYMLATSGGGTSIVNITLNYADGTSSPMTTLEIRDWSVRNPQGTEAVIGLGNINRDSDVMSTDNHYCLFDHSIQADKNKTIISATITLNNDAIASILAFSKIAEAFTDIVHVTEKETIKSCAITGIFSVSGIKQQSLQKGLNIIRYNDGTVQKVMVK</sequence>
<feature type="signal peptide" evidence="1">
    <location>
        <begin position="1"/>
        <end position="29"/>
    </location>
</feature>
<dbReference type="Pfam" id="PF08757">
    <property type="entry name" value="CotH"/>
    <property type="match status" value="1"/>
</dbReference>
<protein>
    <submittedName>
        <fullName evidence="2">CotH protein</fullName>
    </submittedName>
</protein>
<accession>E7RM20</accession>
<evidence type="ECO:0000313" key="3">
    <source>
        <dbReference type="Proteomes" id="UP000005580"/>
    </source>
</evidence>
<dbReference type="STRING" id="28134.SAMN05444288_0677"/>
<evidence type="ECO:0000256" key="1">
    <source>
        <dbReference type="SAM" id="SignalP"/>
    </source>
</evidence>
<dbReference type="Proteomes" id="UP000005580">
    <property type="component" value="Unassembled WGS sequence"/>
</dbReference>
<reference evidence="2" key="1">
    <citation type="submission" date="2011-01" db="EMBL/GenBank/DDBJ databases">
        <authorList>
            <person name="Muzny D."/>
            <person name="Qin X."/>
            <person name="Buhay C."/>
            <person name="Dugan-Rocha S."/>
            <person name="Ding Y."/>
            <person name="Chen G."/>
            <person name="Hawes A."/>
            <person name="Holder M."/>
            <person name="Jhangiani S."/>
            <person name="Johnson A."/>
            <person name="Khan Z."/>
            <person name="Li Z."/>
            <person name="Liu W."/>
            <person name="Liu X."/>
            <person name="Perez L."/>
            <person name="Shen H."/>
            <person name="Wang Q."/>
            <person name="Watt J."/>
            <person name="Xi L."/>
            <person name="Xin Y."/>
            <person name="Zhou J."/>
            <person name="Deng J."/>
            <person name="Jiang H."/>
            <person name="Liu Y."/>
            <person name="Qu J."/>
            <person name="Song X.-Z."/>
            <person name="Zhang L."/>
            <person name="Villasana D."/>
            <person name="Johnson A."/>
            <person name="Liu J."/>
            <person name="Liyanage D."/>
            <person name="Lorensuhewa L."/>
            <person name="Robinson T."/>
            <person name="Song A."/>
            <person name="Song B.-B."/>
            <person name="Dinh H."/>
            <person name="Thornton R."/>
            <person name="Coyle M."/>
            <person name="Francisco L."/>
            <person name="Jackson L."/>
            <person name="Javaid M."/>
            <person name="Korchina V."/>
            <person name="Kovar C."/>
            <person name="Mata R."/>
            <person name="Mathew T."/>
            <person name="Ngo R."/>
            <person name="Nguyen L."/>
            <person name="Nguyen N."/>
            <person name="Okwuonu G."/>
            <person name="Ongeri F."/>
            <person name="Pham C."/>
            <person name="Simmons D."/>
            <person name="Wilczek-Boney K."/>
            <person name="Hale W."/>
            <person name="Jakkamsetti A."/>
            <person name="Pham P."/>
            <person name="Ruth R."/>
            <person name="San Lucas F."/>
            <person name="Warren J."/>
            <person name="Zhang J."/>
            <person name="Zhao Z."/>
            <person name="Zhou C."/>
            <person name="Zhu D."/>
            <person name="Lee S."/>
            <person name="Bess C."/>
            <person name="Blankenburg K."/>
            <person name="Forbes L."/>
            <person name="Fu Q."/>
            <person name="Gubbala S."/>
            <person name="Hirani K."/>
            <person name="Jayaseelan J.C."/>
            <person name="Lara F."/>
            <person name="Munidasa M."/>
            <person name="Palculict T."/>
            <person name="Patil S."/>
            <person name="Pu L.-L."/>
            <person name="Saada N."/>
            <person name="Tang L."/>
            <person name="Weissenberger G."/>
            <person name="Zhu Y."/>
            <person name="Hemphill L."/>
            <person name="Shang Y."/>
            <person name="Youmans B."/>
            <person name="Ayvaz T."/>
            <person name="Ross M."/>
            <person name="Santibanez J."/>
            <person name="Aqrawi P."/>
            <person name="Gross S."/>
            <person name="Joshi V."/>
            <person name="Fowler G."/>
            <person name="Nazareth L."/>
            <person name="Reid J."/>
            <person name="Worley K."/>
            <person name="Petrosino J."/>
            <person name="Highlander S."/>
            <person name="Gibbs R."/>
        </authorList>
    </citation>
    <scope>NUCLEOTIDE SEQUENCE [LARGE SCALE GENOMIC DNA]</scope>
    <source>
        <strain evidence="2">ATCC 33269</strain>
    </source>
</reference>
<keyword evidence="3" id="KW-1185">Reference proteome</keyword>
<dbReference type="HOGENOM" id="CLU_375903_0_0_10"/>
<comment type="caution">
    <text evidence="2">The sequence shown here is derived from an EMBL/GenBank/DDBJ whole genome shotgun (WGS) entry which is preliminary data.</text>
</comment>
<keyword evidence="1" id="KW-0732">Signal</keyword>
<name>E7RM20_9BACT</name>
<dbReference type="eggNOG" id="COG5337">
    <property type="taxonomic scope" value="Bacteria"/>
</dbReference>